<dbReference type="PANTHER" id="PTHR35147">
    <property type="entry name" value="CHEMORECEPTOR GLUTAMINE DEAMIDASE CHED-RELATED"/>
    <property type="match status" value="1"/>
</dbReference>
<comment type="similarity">
    <text evidence="3">Belongs to the CheD family.</text>
</comment>
<dbReference type="EMBL" id="DRIE01000021">
    <property type="protein sequence ID" value="HEC56536.1"/>
    <property type="molecule type" value="Genomic_DNA"/>
</dbReference>
<evidence type="ECO:0000313" key="6">
    <source>
        <dbReference type="EMBL" id="OFV65834.1"/>
    </source>
</evidence>
<gene>
    <name evidence="3" type="primary">cheD</name>
    <name evidence="4" type="ORF">ENG09_02035</name>
    <name evidence="5" type="ORF">ENI32_01425</name>
    <name evidence="6" type="ORF">SBU_001243</name>
</gene>
<dbReference type="Proteomes" id="UP000885863">
    <property type="component" value="Unassembled WGS sequence"/>
</dbReference>
<dbReference type="GO" id="GO:0050568">
    <property type="term" value="F:protein-glutamine glutaminase activity"/>
    <property type="evidence" value="ECO:0007669"/>
    <property type="project" value="UniProtKB-UniRule"/>
</dbReference>
<dbReference type="AlphaFoldDB" id="A0A1F2P3R9"/>
<keyword evidence="1 3" id="KW-0145">Chemotaxis</keyword>
<dbReference type="PATRIC" id="fig|1839936.3.peg.1258"/>
<dbReference type="CDD" id="cd16352">
    <property type="entry name" value="CheD"/>
    <property type="match status" value="1"/>
</dbReference>
<name>A0A1F2P3R9_9EURY</name>
<accession>A0A1F2P3R9</accession>
<reference evidence="6 7" key="1">
    <citation type="submission" date="2016-05" db="EMBL/GenBank/DDBJ databases">
        <title>Microbial consortia oxidize butane by reversing methanogenesis.</title>
        <authorList>
            <person name="Laso-Perez R."/>
            <person name="Richter M."/>
            <person name="Wegener G."/>
            <person name="Musat F."/>
        </authorList>
    </citation>
    <scope>NUCLEOTIDE SEQUENCE [LARGE SCALE GENOMIC DNA]</scope>
    <source>
        <strain evidence="6">BOX1</strain>
    </source>
</reference>
<dbReference type="EC" id="3.5.1.44" evidence="3"/>
<dbReference type="Gene3D" id="3.30.1330.200">
    <property type="match status" value="1"/>
</dbReference>
<dbReference type="GO" id="GO:0006935">
    <property type="term" value="P:chemotaxis"/>
    <property type="evidence" value="ECO:0007669"/>
    <property type="project" value="UniProtKB-UniRule"/>
</dbReference>
<comment type="function">
    <text evidence="3">Probably deamidates glutamine residues to glutamate on methyl-accepting chemotaxis receptors (MCPs), playing an important role in chemotaxis.</text>
</comment>
<comment type="caution">
    <text evidence="6">The sequence shown here is derived from an EMBL/GenBank/DDBJ whole genome shotgun (WGS) entry which is preliminary data.</text>
</comment>
<dbReference type="Proteomes" id="UP000185779">
    <property type="component" value="Unassembled WGS sequence"/>
</dbReference>
<dbReference type="HAMAP" id="MF_01440">
    <property type="entry name" value="CheD"/>
    <property type="match status" value="1"/>
</dbReference>
<keyword evidence="7" id="KW-1185">Reference proteome</keyword>
<protein>
    <recommendedName>
        <fullName evidence="3">Probable chemoreceptor glutamine deamidase CheD</fullName>
        <ecNumber evidence="3">3.5.1.44</ecNumber>
    </recommendedName>
</protein>
<dbReference type="InterPro" id="IPR038592">
    <property type="entry name" value="CheD-like_sf"/>
</dbReference>
<dbReference type="EMBL" id="LYOR01000006">
    <property type="protein sequence ID" value="OFV65834.1"/>
    <property type="molecule type" value="Genomic_DNA"/>
</dbReference>
<dbReference type="SUPFAM" id="SSF64438">
    <property type="entry name" value="CNF1/YfiH-like putative cysteine hydrolases"/>
    <property type="match status" value="1"/>
</dbReference>
<keyword evidence="2 3" id="KW-0378">Hydrolase</keyword>
<dbReference type="PANTHER" id="PTHR35147:SF1">
    <property type="entry name" value="CHEMORECEPTOR GLUTAMINE DEAMIDASE CHED-RELATED"/>
    <property type="match status" value="1"/>
</dbReference>
<evidence type="ECO:0000313" key="4">
    <source>
        <dbReference type="EMBL" id="HDM36024.1"/>
    </source>
</evidence>
<dbReference type="InterPro" id="IPR005659">
    <property type="entry name" value="Chemorcpt_Glu_NH3ase_CheD"/>
</dbReference>
<evidence type="ECO:0000313" key="5">
    <source>
        <dbReference type="EMBL" id="HEC56536.1"/>
    </source>
</evidence>
<sequence length="162" mass="17190">MGEIIKVGIADLKVGESGDILITVGLGSCVGVCCYDPVAKIGGLSHIMLPESSLAGSPPLKPTKYADTAIPMLVDQMEEKGGVRRRFEVKIAGGARMFRTLSDNGTINIGERNVKAVKEVLNALELKLVGEDTGKNYGRTVELHTDTGRVIVKTAGMGSYEI</sequence>
<dbReference type="Pfam" id="PF03975">
    <property type="entry name" value="CheD"/>
    <property type="match status" value="1"/>
</dbReference>
<reference evidence="4" key="2">
    <citation type="journal article" date="2020" name="mSystems">
        <title>Genome- and Community-Level Interaction Insights into Carbon Utilization and Element Cycling Functions of Hydrothermarchaeota in Hydrothermal Sediment.</title>
        <authorList>
            <person name="Zhou Z."/>
            <person name="Liu Y."/>
            <person name="Xu W."/>
            <person name="Pan J."/>
            <person name="Luo Z.H."/>
            <person name="Li M."/>
        </authorList>
    </citation>
    <scope>NUCLEOTIDE SEQUENCE [LARGE SCALE GENOMIC DNA]</scope>
    <source>
        <strain evidence="4">HyVt-185</strain>
        <strain evidence="5">HyVt-386</strain>
    </source>
</reference>
<comment type="catalytic activity">
    <reaction evidence="3">
        <text>L-glutaminyl-[protein] + H2O = L-glutamyl-[protein] + NH4(+)</text>
        <dbReference type="Rhea" id="RHEA:16441"/>
        <dbReference type="Rhea" id="RHEA-COMP:10207"/>
        <dbReference type="Rhea" id="RHEA-COMP:10208"/>
        <dbReference type="ChEBI" id="CHEBI:15377"/>
        <dbReference type="ChEBI" id="CHEBI:28938"/>
        <dbReference type="ChEBI" id="CHEBI:29973"/>
        <dbReference type="ChEBI" id="CHEBI:30011"/>
        <dbReference type="EC" id="3.5.1.44"/>
    </reaction>
</comment>
<dbReference type="STRING" id="1839936.SBU_001243"/>
<organism evidence="6 7">
    <name type="scientific">Candidatus Syntropharchaeum butanivorans</name>
    <dbReference type="NCBI Taxonomy" id="1839936"/>
    <lineage>
        <taxon>Archaea</taxon>
        <taxon>Methanobacteriati</taxon>
        <taxon>Methanobacteriota</taxon>
        <taxon>Stenosarchaea group</taxon>
        <taxon>Methanomicrobia</taxon>
        <taxon>Methanosarcinales</taxon>
        <taxon>ANME-2 cluster</taxon>
        <taxon>Candidatus Syntropharchaeum</taxon>
    </lineage>
</organism>
<dbReference type="InterPro" id="IPR011324">
    <property type="entry name" value="Cytotoxic_necrot_fac-like_cat"/>
</dbReference>
<proteinExistence type="inferred from homology"/>
<evidence type="ECO:0000256" key="1">
    <source>
        <dbReference type="ARBA" id="ARBA00022500"/>
    </source>
</evidence>
<evidence type="ECO:0000256" key="2">
    <source>
        <dbReference type="ARBA" id="ARBA00022801"/>
    </source>
</evidence>
<dbReference type="Proteomes" id="UP000885936">
    <property type="component" value="Unassembled WGS sequence"/>
</dbReference>
<evidence type="ECO:0000256" key="3">
    <source>
        <dbReference type="HAMAP-Rule" id="MF_01440"/>
    </source>
</evidence>
<evidence type="ECO:0000313" key="7">
    <source>
        <dbReference type="Proteomes" id="UP000185779"/>
    </source>
</evidence>
<dbReference type="EMBL" id="DQZR01000085">
    <property type="protein sequence ID" value="HDM36024.1"/>
    <property type="molecule type" value="Genomic_DNA"/>
</dbReference>